<accession>A0A0H3U7F6</accession>
<dbReference type="AlphaFoldDB" id="A0A0H3U7F6"/>
<proteinExistence type="predicted"/>
<protein>
    <recommendedName>
        <fullName evidence="3">Lipoprotein</fullName>
    </recommendedName>
</protein>
<reference evidence="2" key="1">
    <citation type="submission" date="2013-08" db="EMBL/GenBank/DDBJ databases">
        <title>Comparison of modified E. coli strains.</title>
        <authorList>
            <person name="Juergensen J."/>
            <person name="Bonge A."/>
            <person name="Streit W.R."/>
        </authorList>
    </citation>
    <scope>NUCLEOTIDE SEQUENCE</scope>
</reference>
<organism evidence="2">
    <name type="scientific">uncultured bacterium fosmid pJB18D1_contig I</name>
    <dbReference type="NCBI Taxonomy" id="1478057"/>
    <lineage>
        <taxon>Bacteria</taxon>
        <taxon>environmental samples</taxon>
    </lineage>
</organism>
<keyword evidence="1" id="KW-0732">Signal</keyword>
<evidence type="ECO:0008006" key="3">
    <source>
        <dbReference type="Google" id="ProtNLM"/>
    </source>
</evidence>
<feature type="signal peptide" evidence="1">
    <location>
        <begin position="1"/>
        <end position="25"/>
    </location>
</feature>
<dbReference type="EMBL" id="KF540231">
    <property type="protein sequence ID" value="AIF26415.1"/>
    <property type="molecule type" value="Genomic_DNA"/>
</dbReference>
<feature type="chain" id="PRO_5005202878" description="Lipoprotein" evidence="1">
    <location>
        <begin position="26"/>
        <end position="152"/>
    </location>
</feature>
<evidence type="ECO:0000256" key="1">
    <source>
        <dbReference type="SAM" id="SignalP"/>
    </source>
</evidence>
<sequence>MNNREAFMKKIIFAAFAAMVMTVFSACSVEDPTVVAGREWNPANQSVADTTSTFKMNEQMVVQFRYGKNFDFGKLKTTFFEGSVENKGREIWSHEIPVSPKVAIYTLQGKSKMGGLMNAKEMTRLKKPGTVLVEFSADGKVLASKTISVELP</sequence>
<name>A0A0H3U7F6_9BACT</name>
<evidence type="ECO:0000313" key="2">
    <source>
        <dbReference type="EMBL" id="AIF26415.1"/>
    </source>
</evidence>
<dbReference type="PROSITE" id="PS51257">
    <property type="entry name" value="PROKAR_LIPOPROTEIN"/>
    <property type="match status" value="1"/>
</dbReference>